<protein>
    <submittedName>
        <fullName evidence="1">Uncharacterized protein</fullName>
    </submittedName>
</protein>
<comment type="caution">
    <text evidence="1">The sequence shown here is derived from an EMBL/GenBank/DDBJ whole genome shotgun (WGS) entry which is preliminary data.</text>
</comment>
<name>A0ABC8R2Z3_9AQUA</name>
<dbReference type="EMBL" id="CAUOFW020000959">
    <property type="protein sequence ID" value="CAK9139385.1"/>
    <property type="molecule type" value="Genomic_DNA"/>
</dbReference>
<feature type="non-terminal residue" evidence="1">
    <location>
        <position position="66"/>
    </location>
</feature>
<sequence>PLTARKKSGDIGYFQTAARIDHGLKTAGSFDSLIRHVMRSTHCRKSGGIDYFQFASRIDHGLENGW</sequence>
<keyword evidence="2" id="KW-1185">Reference proteome</keyword>
<accession>A0ABC8R2Z3</accession>
<evidence type="ECO:0000313" key="2">
    <source>
        <dbReference type="Proteomes" id="UP001642360"/>
    </source>
</evidence>
<gene>
    <name evidence="1" type="ORF">ILEXP_LOCUS6777</name>
</gene>
<reference evidence="1 2" key="1">
    <citation type="submission" date="2024-02" db="EMBL/GenBank/DDBJ databases">
        <authorList>
            <person name="Vignale AGUSTIN F."/>
            <person name="Sosa J E."/>
            <person name="Modenutti C."/>
        </authorList>
    </citation>
    <scope>NUCLEOTIDE SEQUENCE [LARGE SCALE GENOMIC DNA]</scope>
</reference>
<organism evidence="1 2">
    <name type="scientific">Ilex paraguariensis</name>
    <name type="common">yerba mate</name>
    <dbReference type="NCBI Taxonomy" id="185542"/>
    <lineage>
        <taxon>Eukaryota</taxon>
        <taxon>Viridiplantae</taxon>
        <taxon>Streptophyta</taxon>
        <taxon>Embryophyta</taxon>
        <taxon>Tracheophyta</taxon>
        <taxon>Spermatophyta</taxon>
        <taxon>Magnoliopsida</taxon>
        <taxon>eudicotyledons</taxon>
        <taxon>Gunneridae</taxon>
        <taxon>Pentapetalae</taxon>
        <taxon>asterids</taxon>
        <taxon>campanulids</taxon>
        <taxon>Aquifoliales</taxon>
        <taxon>Aquifoliaceae</taxon>
        <taxon>Ilex</taxon>
    </lineage>
</organism>
<dbReference type="AlphaFoldDB" id="A0ABC8R2Z3"/>
<proteinExistence type="predicted"/>
<dbReference type="Proteomes" id="UP001642360">
    <property type="component" value="Unassembled WGS sequence"/>
</dbReference>
<evidence type="ECO:0000313" key="1">
    <source>
        <dbReference type="EMBL" id="CAK9139385.1"/>
    </source>
</evidence>
<feature type="non-terminal residue" evidence="1">
    <location>
        <position position="1"/>
    </location>
</feature>